<dbReference type="eggNOG" id="ENOG502T6RR">
    <property type="taxonomic scope" value="Eukaryota"/>
</dbReference>
<protein>
    <submittedName>
        <fullName evidence="2">Uncharacterized protein</fullName>
    </submittedName>
</protein>
<dbReference type="KEGG" id="dan:6494619"/>
<dbReference type="SMART" id="SM00675">
    <property type="entry name" value="DM11"/>
    <property type="match status" value="1"/>
</dbReference>
<dbReference type="EMBL" id="CH902619">
    <property type="protein sequence ID" value="EDV36821.1"/>
    <property type="molecule type" value="Genomic_DNA"/>
</dbReference>
<evidence type="ECO:0000313" key="3">
    <source>
        <dbReference type="Proteomes" id="UP000007801"/>
    </source>
</evidence>
<dbReference type="FunCoup" id="B3MGR3">
    <property type="interactions" value="36"/>
</dbReference>
<proteinExistence type="predicted"/>
<accession>B3MGR3</accession>
<dbReference type="OMA" id="KDQYWFK"/>
<keyword evidence="1" id="KW-0732">Signal</keyword>
<reference evidence="2 3" key="1">
    <citation type="journal article" date="2007" name="Nature">
        <title>Evolution of genes and genomes on the Drosophila phylogeny.</title>
        <authorList>
            <consortium name="Drosophila 12 Genomes Consortium"/>
            <person name="Clark A.G."/>
            <person name="Eisen M.B."/>
            <person name="Smith D.R."/>
            <person name="Bergman C.M."/>
            <person name="Oliver B."/>
            <person name="Markow T.A."/>
            <person name="Kaufman T.C."/>
            <person name="Kellis M."/>
            <person name="Gelbart W."/>
            <person name="Iyer V.N."/>
            <person name="Pollard D.A."/>
            <person name="Sackton T.B."/>
            <person name="Larracuente A.M."/>
            <person name="Singh N.D."/>
            <person name="Abad J.P."/>
            <person name="Abt D.N."/>
            <person name="Adryan B."/>
            <person name="Aguade M."/>
            <person name="Akashi H."/>
            <person name="Anderson W.W."/>
            <person name="Aquadro C.F."/>
            <person name="Ardell D.H."/>
            <person name="Arguello R."/>
            <person name="Artieri C.G."/>
            <person name="Barbash D.A."/>
            <person name="Barker D."/>
            <person name="Barsanti P."/>
            <person name="Batterham P."/>
            <person name="Batzoglou S."/>
            <person name="Begun D."/>
            <person name="Bhutkar A."/>
            <person name="Blanco E."/>
            <person name="Bosak S.A."/>
            <person name="Bradley R.K."/>
            <person name="Brand A.D."/>
            <person name="Brent M.R."/>
            <person name="Brooks A.N."/>
            <person name="Brown R.H."/>
            <person name="Butlin R.K."/>
            <person name="Caggese C."/>
            <person name="Calvi B.R."/>
            <person name="Bernardo de Carvalho A."/>
            <person name="Caspi A."/>
            <person name="Castrezana S."/>
            <person name="Celniker S.E."/>
            <person name="Chang J.L."/>
            <person name="Chapple C."/>
            <person name="Chatterji S."/>
            <person name="Chinwalla A."/>
            <person name="Civetta A."/>
            <person name="Clifton S.W."/>
            <person name="Comeron J.M."/>
            <person name="Costello J.C."/>
            <person name="Coyne J.A."/>
            <person name="Daub J."/>
            <person name="David R.G."/>
            <person name="Delcher A.L."/>
            <person name="Delehaunty K."/>
            <person name="Do C.B."/>
            <person name="Ebling H."/>
            <person name="Edwards K."/>
            <person name="Eickbush T."/>
            <person name="Evans J.D."/>
            <person name="Filipski A."/>
            <person name="Findeiss S."/>
            <person name="Freyhult E."/>
            <person name="Fulton L."/>
            <person name="Fulton R."/>
            <person name="Garcia A.C."/>
            <person name="Gardiner A."/>
            <person name="Garfield D.A."/>
            <person name="Garvin B.E."/>
            <person name="Gibson G."/>
            <person name="Gilbert D."/>
            <person name="Gnerre S."/>
            <person name="Godfrey J."/>
            <person name="Good R."/>
            <person name="Gotea V."/>
            <person name="Gravely B."/>
            <person name="Greenberg A.J."/>
            <person name="Griffiths-Jones S."/>
            <person name="Gross S."/>
            <person name="Guigo R."/>
            <person name="Gustafson E.A."/>
            <person name="Haerty W."/>
            <person name="Hahn M.W."/>
            <person name="Halligan D.L."/>
            <person name="Halpern A.L."/>
            <person name="Halter G.M."/>
            <person name="Han M.V."/>
            <person name="Heger A."/>
            <person name="Hillier L."/>
            <person name="Hinrichs A.S."/>
            <person name="Holmes I."/>
            <person name="Hoskins R.A."/>
            <person name="Hubisz M.J."/>
            <person name="Hultmark D."/>
            <person name="Huntley M.A."/>
            <person name="Jaffe D.B."/>
            <person name="Jagadeeshan S."/>
            <person name="Jeck W.R."/>
            <person name="Johnson J."/>
            <person name="Jones C.D."/>
            <person name="Jordan W.C."/>
            <person name="Karpen G.H."/>
            <person name="Kataoka E."/>
            <person name="Keightley P.D."/>
            <person name="Kheradpour P."/>
            <person name="Kirkness E.F."/>
            <person name="Koerich L.B."/>
            <person name="Kristiansen K."/>
            <person name="Kudrna D."/>
            <person name="Kulathinal R.J."/>
            <person name="Kumar S."/>
            <person name="Kwok R."/>
            <person name="Lander E."/>
            <person name="Langley C.H."/>
            <person name="Lapoint R."/>
            <person name="Lazzaro B.P."/>
            <person name="Lee S.J."/>
            <person name="Levesque L."/>
            <person name="Li R."/>
            <person name="Lin C.F."/>
            <person name="Lin M.F."/>
            <person name="Lindblad-Toh K."/>
            <person name="Llopart A."/>
            <person name="Long M."/>
            <person name="Low L."/>
            <person name="Lozovsky E."/>
            <person name="Lu J."/>
            <person name="Luo M."/>
            <person name="Machado C.A."/>
            <person name="Makalowski W."/>
            <person name="Marzo M."/>
            <person name="Matsuda M."/>
            <person name="Matzkin L."/>
            <person name="McAllister B."/>
            <person name="McBride C.S."/>
            <person name="McKernan B."/>
            <person name="McKernan K."/>
            <person name="Mendez-Lago M."/>
            <person name="Minx P."/>
            <person name="Mollenhauer M.U."/>
            <person name="Montooth K."/>
            <person name="Mount S.M."/>
            <person name="Mu X."/>
            <person name="Myers E."/>
            <person name="Negre B."/>
            <person name="Newfeld S."/>
            <person name="Nielsen R."/>
            <person name="Noor M.A."/>
            <person name="O'Grady P."/>
            <person name="Pachter L."/>
            <person name="Papaceit M."/>
            <person name="Parisi M.J."/>
            <person name="Parisi M."/>
            <person name="Parts L."/>
            <person name="Pedersen J.S."/>
            <person name="Pesole G."/>
            <person name="Phillippy A.M."/>
            <person name="Ponting C.P."/>
            <person name="Pop M."/>
            <person name="Porcelli D."/>
            <person name="Powell J.R."/>
            <person name="Prohaska S."/>
            <person name="Pruitt K."/>
            <person name="Puig M."/>
            <person name="Quesneville H."/>
            <person name="Ram K.R."/>
            <person name="Rand D."/>
            <person name="Rasmussen M.D."/>
            <person name="Reed L.K."/>
            <person name="Reenan R."/>
            <person name="Reily A."/>
            <person name="Remington K.A."/>
            <person name="Rieger T.T."/>
            <person name="Ritchie M.G."/>
            <person name="Robin C."/>
            <person name="Rogers Y.H."/>
            <person name="Rohde C."/>
            <person name="Rozas J."/>
            <person name="Rubenfield M.J."/>
            <person name="Ruiz A."/>
            <person name="Russo S."/>
            <person name="Salzberg S.L."/>
            <person name="Sanchez-Gracia A."/>
            <person name="Saranga D.J."/>
            <person name="Sato H."/>
            <person name="Schaeffer S.W."/>
            <person name="Schatz M.C."/>
            <person name="Schlenke T."/>
            <person name="Schwartz R."/>
            <person name="Segarra C."/>
            <person name="Singh R.S."/>
            <person name="Sirot L."/>
            <person name="Sirota M."/>
            <person name="Sisneros N.B."/>
            <person name="Smith C.D."/>
            <person name="Smith T.F."/>
            <person name="Spieth J."/>
            <person name="Stage D.E."/>
            <person name="Stark A."/>
            <person name="Stephan W."/>
            <person name="Strausberg R.L."/>
            <person name="Strempel S."/>
            <person name="Sturgill D."/>
            <person name="Sutton G."/>
            <person name="Sutton G.G."/>
            <person name="Tao W."/>
            <person name="Teichmann S."/>
            <person name="Tobari Y.N."/>
            <person name="Tomimura Y."/>
            <person name="Tsolas J.M."/>
            <person name="Valente V.L."/>
            <person name="Venter E."/>
            <person name="Venter J.C."/>
            <person name="Vicario S."/>
            <person name="Vieira F.G."/>
            <person name="Vilella A.J."/>
            <person name="Villasante A."/>
            <person name="Walenz B."/>
            <person name="Wang J."/>
            <person name="Wasserman M."/>
            <person name="Watts T."/>
            <person name="Wilson D."/>
            <person name="Wilson R.K."/>
            <person name="Wing R.A."/>
            <person name="Wolfner M.F."/>
            <person name="Wong A."/>
            <person name="Wong G.K."/>
            <person name="Wu C.I."/>
            <person name="Wu G."/>
            <person name="Yamamoto D."/>
            <person name="Yang H.P."/>
            <person name="Yang S.P."/>
            <person name="Yorke J.A."/>
            <person name="Yoshida K."/>
            <person name="Zdobnov E."/>
            <person name="Zhang P."/>
            <person name="Zhang Y."/>
            <person name="Zimin A.V."/>
            <person name="Baldwin J."/>
            <person name="Abdouelleil A."/>
            <person name="Abdulkadir J."/>
            <person name="Abebe A."/>
            <person name="Abera B."/>
            <person name="Abreu J."/>
            <person name="Acer S.C."/>
            <person name="Aftuck L."/>
            <person name="Alexander A."/>
            <person name="An P."/>
            <person name="Anderson E."/>
            <person name="Anderson S."/>
            <person name="Arachi H."/>
            <person name="Azer M."/>
            <person name="Bachantsang P."/>
            <person name="Barry A."/>
            <person name="Bayul T."/>
            <person name="Berlin A."/>
            <person name="Bessette D."/>
            <person name="Bloom T."/>
            <person name="Blye J."/>
            <person name="Boguslavskiy L."/>
            <person name="Bonnet C."/>
            <person name="Boukhgalter B."/>
            <person name="Bourzgui I."/>
            <person name="Brown A."/>
            <person name="Cahill P."/>
            <person name="Channer S."/>
            <person name="Cheshatsang Y."/>
            <person name="Chuda L."/>
            <person name="Citroen M."/>
            <person name="Collymore A."/>
            <person name="Cooke P."/>
            <person name="Costello M."/>
            <person name="D'Aco K."/>
            <person name="Daza R."/>
            <person name="De Haan G."/>
            <person name="DeGray S."/>
            <person name="DeMaso C."/>
            <person name="Dhargay N."/>
            <person name="Dooley K."/>
            <person name="Dooley E."/>
            <person name="Doricent M."/>
            <person name="Dorje P."/>
            <person name="Dorjee K."/>
            <person name="Dupes A."/>
            <person name="Elong R."/>
            <person name="Falk J."/>
            <person name="Farina A."/>
            <person name="Faro S."/>
            <person name="Ferguson D."/>
            <person name="Fisher S."/>
            <person name="Foley C.D."/>
            <person name="Franke A."/>
            <person name="Friedrich D."/>
            <person name="Gadbois L."/>
            <person name="Gearin G."/>
            <person name="Gearin C.R."/>
            <person name="Giannoukos G."/>
            <person name="Goode T."/>
            <person name="Graham J."/>
            <person name="Grandbois E."/>
            <person name="Grewal S."/>
            <person name="Gyaltsen K."/>
            <person name="Hafez N."/>
            <person name="Hagos B."/>
            <person name="Hall J."/>
            <person name="Henson C."/>
            <person name="Hollinger A."/>
            <person name="Honan T."/>
            <person name="Huard M.D."/>
            <person name="Hughes L."/>
            <person name="Hurhula B."/>
            <person name="Husby M.E."/>
            <person name="Kamat A."/>
            <person name="Kanga B."/>
            <person name="Kashin S."/>
            <person name="Khazanovich D."/>
            <person name="Kisner P."/>
            <person name="Lance K."/>
            <person name="Lara M."/>
            <person name="Lee W."/>
            <person name="Lennon N."/>
            <person name="Letendre F."/>
            <person name="LeVine R."/>
            <person name="Lipovsky A."/>
            <person name="Liu X."/>
            <person name="Liu J."/>
            <person name="Liu S."/>
            <person name="Lokyitsang T."/>
            <person name="Lokyitsang Y."/>
            <person name="Lubonja R."/>
            <person name="Lui A."/>
            <person name="MacDonald P."/>
            <person name="Magnisalis V."/>
            <person name="Maru K."/>
            <person name="Matthews C."/>
            <person name="McCusker W."/>
            <person name="McDonough S."/>
            <person name="Mehta T."/>
            <person name="Meldrim J."/>
            <person name="Meneus L."/>
            <person name="Mihai O."/>
            <person name="Mihalev A."/>
            <person name="Mihova T."/>
            <person name="Mittelman R."/>
            <person name="Mlenga V."/>
            <person name="Montmayeur A."/>
            <person name="Mulrain L."/>
            <person name="Navidi A."/>
            <person name="Naylor J."/>
            <person name="Negash T."/>
            <person name="Nguyen T."/>
            <person name="Nguyen N."/>
            <person name="Nicol R."/>
            <person name="Norbu C."/>
            <person name="Norbu N."/>
            <person name="Novod N."/>
            <person name="O'Neill B."/>
            <person name="Osman S."/>
            <person name="Markiewicz E."/>
            <person name="Oyono O.L."/>
            <person name="Patti C."/>
            <person name="Phunkhang P."/>
            <person name="Pierre F."/>
            <person name="Priest M."/>
            <person name="Raghuraman S."/>
            <person name="Rege F."/>
            <person name="Reyes R."/>
            <person name="Rise C."/>
            <person name="Rogov P."/>
            <person name="Ross K."/>
            <person name="Ryan E."/>
            <person name="Settipalli S."/>
            <person name="Shea T."/>
            <person name="Sherpa N."/>
            <person name="Shi L."/>
            <person name="Shih D."/>
            <person name="Sparrow T."/>
            <person name="Spaulding J."/>
            <person name="Stalker J."/>
            <person name="Stange-Thomann N."/>
            <person name="Stavropoulos S."/>
            <person name="Stone C."/>
            <person name="Strader C."/>
            <person name="Tesfaye S."/>
            <person name="Thomson T."/>
            <person name="Thoulutsang Y."/>
            <person name="Thoulutsang D."/>
            <person name="Topham K."/>
            <person name="Topping I."/>
            <person name="Tsamla T."/>
            <person name="Vassiliev H."/>
            <person name="Vo A."/>
            <person name="Wangchuk T."/>
            <person name="Wangdi T."/>
            <person name="Weiand M."/>
            <person name="Wilkinson J."/>
            <person name="Wilson A."/>
            <person name="Yadav S."/>
            <person name="Young G."/>
            <person name="Yu Q."/>
            <person name="Zembek L."/>
            <person name="Zhong D."/>
            <person name="Zimmer A."/>
            <person name="Zwirko Z."/>
            <person name="Jaffe D.B."/>
            <person name="Alvarez P."/>
            <person name="Brockman W."/>
            <person name="Butler J."/>
            <person name="Chin C."/>
            <person name="Gnerre S."/>
            <person name="Grabherr M."/>
            <person name="Kleber M."/>
            <person name="Mauceli E."/>
            <person name="MacCallum I."/>
        </authorList>
    </citation>
    <scope>NUCLEOTIDE SEQUENCE [LARGE SCALE GENOMIC DNA]</scope>
    <source>
        <strain evidence="3">Tucson 14024-0371.13</strain>
    </source>
</reference>
<keyword evidence="3" id="KW-1185">Reference proteome</keyword>
<gene>
    <name evidence="2" type="primary">Dana\GF11757</name>
    <name evidence="2" type="synonym">dana_GLEANR_11789</name>
    <name evidence="2" type="ORF">GF11757</name>
</gene>
<feature type="chain" id="PRO_5002793190" evidence="1">
    <location>
        <begin position="18"/>
        <end position="196"/>
    </location>
</feature>
<name>B3MGR3_DROAN</name>
<dbReference type="InParanoid" id="B3MGR3"/>
<dbReference type="InterPro" id="IPR006601">
    <property type="entry name" value="Uncharacterised_DM11_DROME"/>
</dbReference>
<dbReference type="PhylomeDB" id="B3MGR3"/>
<evidence type="ECO:0000313" key="2">
    <source>
        <dbReference type="EMBL" id="EDV36821.1"/>
    </source>
</evidence>
<dbReference type="HOGENOM" id="CLU_094350_0_0_1"/>
<sequence length="196" mass="22237">MLKVYCILVASLAGIWAADYEMILEDPDVFSPCTEPPPGSVGVKGLLNLDNLVTSQDSETIHISENVSTTWEVEPTDRISARIAMMHFNRGTWEPTVFSVATPDFCSVMFNEDQYWYKYWTKHIINREEAEKNCLRVPGTILAHKPFDVQLLVTNIRGATLHGRYKAVVTFEAIDEKNAPRPNTICFEIRGEVEKL</sequence>
<feature type="signal peptide" evidence="1">
    <location>
        <begin position="1"/>
        <end position="17"/>
    </location>
</feature>
<dbReference type="Proteomes" id="UP000007801">
    <property type="component" value="Unassembled WGS sequence"/>
</dbReference>
<dbReference type="OrthoDB" id="7975395at2759"/>
<organism evidence="2 3">
    <name type="scientific">Drosophila ananassae</name>
    <name type="common">Fruit fly</name>
    <dbReference type="NCBI Taxonomy" id="7217"/>
    <lineage>
        <taxon>Eukaryota</taxon>
        <taxon>Metazoa</taxon>
        <taxon>Ecdysozoa</taxon>
        <taxon>Arthropoda</taxon>
        <taxon>Hexapoda</taxon>
        <taxon>Insecta</taxon>
        <taxon>Pterygota</taxon>
        <taxon>Neoptera</taxon>
        <taxon>Endopterygota</taxon>
        <taxon>Diptera</taxon>
        <taxon>Brachycera</taxon>
        <taxon>Muscomorpha</taxon>
        <taxon>Ephydroidea</taxon>
        <taxon>Drosophilidae</taxon>
        <taxon>Drosophila</taxon>
        <taxon>Sophophora</taxon>
    </lineage>
</organism>
<dbReference type="GeneID" id="6494619"/>
<dbReference type="AlphaFoldDB" id="B3MGR3"/>
<evidence type="ECO:0000256" key="1">
    <source>
        <dbReference type="SAM" id="SignalP"/>
    </source>
</evidence>